<evidence type="ECO:0000313" key="3">
    <source>
        <dbReference type="Proteomes" id="UP001178508"/>
    </source>
</evidence>
<dbReference type="AlphaFoldDB" id="A0AAV1HPZ0"/>
<keyword evidence="3" id="KW-1185">Reference proteome</keyword>
<feature type="region of interest" description="Disordered" evidence="1">
    <location>
        <begin position="25"/>
        <end position="124"/>
    </location>
</feature>
<sequence length="124" mass="13806">MSWAERGFGFYPDMNLKAVDRLVSLSPPRRKVKKPLRPSSNPKISEFPQLRHGRSGSTAALRPGEEIQSSVCGPPAAARTPRVEHRHRNDDEDSGSSRQTLSARFAEGEPGEDAQRQPHRPVLQ</sequence>
<name>A0AAV1HPZ0_XYRNO</name>
<dbReference type="Proteomes" id="UP001178508">
    <property type="component" value="Chromosome 24"/>
</dbReference>
<dbReference type="EMBL" id="OY660887">
    <property type="protein sequence ID" value="CAJ1087715.1"/>
    <property type="molecule type" value="Genomic_DNA"/>
</dbReference>
<organism evidence="2 3">
    <name type="scientific">Xyrichtys novacula</name>
    <name type="common">Pearly razorfish</name>
    <name type="synonym">Hemipteronotus novacula</name>
    <dbReference type="NCBI Taxonomy" id="13765"/>
    <lineage>
        <taxon>Eukaryota</taxon>
        <taxon>Metazoa</taxon>
        <taxon>Chordata</taxon>
        <taxon>Craniata</taxon>
        <taxon>Vertebrata</taxon>
        <taxon>Euteleostomi</taxon>
        <taxon>Actinopterygii</taxon>
        <taxon>Neopterygii</taxon>
        <taxon>Teleostei</taxon>
        <taxon>Neoteleostei</taxon>
        <taxon>Acanthomorphata</taxon>
        <taxon>Eupercaria</taxon>
        <taxon>Labriformes</taxon>
        <taxon>Labridae</taxon>
        <taxon>Xyrichtys</taxon>
    </lineage>
</organism>
<gene>
    <name evidence="2" type="ORF">XNOV1_A005072</name>
</gene>
<proteinExistence type="predicted"/>
<feature type="compositionally biased region" description="Basic and acidic residues" evidence="1">
    <location>
        <begin position="81"/>
        <end position="90"/>
    </location>
</feature>
<protein>
    <submittedName>
        <fullName evidence="2">Uncharacterized protein</fullName>
    </submittedName>
</protein>
<reference evidence="2" key="1">
    <citation type="submission" date="2023-08" db="EMBL/GenBank/DDBJ databases">
        <authorList>
            <person name="Alioto T."/>
            <person name="Alioto T."/>
            <person name="Gomez Garrido J."/>
        </authorList>
    </citation>
    <scope>NUCLEOTIDE SEQUENCE</scope>
</reference>
<evidence type="ECO:0000256" key="1">
    <source>
        <dbReference type="SAM" id="MobiDB-lite"/>
    </source>
</evidence>
<evidence type="ECO:0000313" key="2">
    <source>
        <dbReference type="EMBL" id="CAJ1087715.1"/>
    </source>
</evidence>
<accession>A0AAV1HPZ0</accession>